<dbReference type="AlphaFoldDB" id="A0A7J7PAN8"/>
<protein>
    <submittedName>
        <fullName evidence="1">Uncharacterized protein</fullName>
    </submittedName>
</protein>
<dbReference type="EMBL" id="JACGCM010000105">
    <property type="protein sequence ID" value="KAF6176400.1"/>
    <property type="molecule type" value="Genomic_DNA"/>
</dbReference>
<keyword evidence="2" id="KW-1185">Reference proteome</keyword>
<accession>A0A7J7PAN8</accession>
<organism evidence="1 2">
    <name type="scientific">Kingdonia uniflora</name>
    <dbReference type="NCBI Taxonomy" id="39325"/>
    <lineage>
        <taxon>Eukaryota</taxon>
        <taxon>Viridiplantae</taxon>
        <taxon>Streptophyta</taxon>
        <taxon>Embryophyta</taxon>
        <taxon>Tracheophyta</taxon>
        <taxon>Spermatophyta</taxon>
        <taxon>Magnoliopsida</taxon>
        <taxon>Ranunculales</taxon>
        <taxon>Circaeasteraceae</taxon>
        <taxon>Kingdonia</taxon>
    </lineage>
</organism>
<comment type="caution">
    <text evidence="1">The sequence shown here is derived from an EMBL/GenBank/DDBJ whole genome shotgun (WGS) entry which is preliminary data.</text>
</comment>
<reference evidence="1 2" key="1">
    <citation type="journal article" date="2020" name="IScience">
        <title>Genome Sequencing of the Endangered Kingdonia uniflora (Circaeasteraceae, Ranunculales) Reveals Potential Mechanisms of Evolutionary Specialization.</title>
        <authorList>
            <person name="Sun Y."/>
            <person name="Deng T."/>
            <person name="Zhang A."/>
            <person name="Moore M.J."/>
            <person name="Landis J.B."/>
            <person name="Lin N."/>
            <person name="Zhang H."/>
            <person name="Zhang X."/>
            <person name="Huang J."/>
            <person name="Zhang X."/>
            <person name="Sun H."/>
            <person name="Wang H."/>
        </authorList>
    </citation>
    <scope>NUCLEOTIDE SEQUENCE [LARGE SCALE GENOMIC DNA]</scope>
    <source>
        <strain evidence="1">TB1705</strain>
        <tissue evidence="1">Leaf</tissue>
    </source>
</reference>
<name>A0A7J7PAN8_9MAGN</name>
<sequence length="66" mass="7394">MRCFANFTGPSNIEQKTRHYFSNLNLVLRVETLFVTTNPLLSCLVSKLELPSRNHTLGGPSAMAKK</sequence>
<proteinExistence type="predicted"/>
<evidence type="ECO:0000313" key="2">
    <source>
        <dbReference type="Proteomes" id="UP000541444"/>
    </source>
</evidence>
<dbReference type="Proteomes" id="UP000541444">
    <property type="component" value="Unassembled WGS sequence"/>
</dbReference>
<evidence type="ECO:0000313" key="1">
    <source>
        <dbReference type="EMBL" id="KAF6176400.1"/>
    </source>
</evidence>
<gene>
    <name evidence="1" type="ORF">GIB67_010848</name>
</gene>